<keyword evidence="6 17" id="KW-0808">Transferase</keyword>
<comment type="similarity">
    <text evidence="2">Belongs to the LPG synthase family.</text>
</comment>
<dbReference type="InterPro" id="IPR022791">
    <property type="entry name" value="L-PG_synthase/AglD"/>
</dbReference>
<keyword evidence="17" id="KW-0012">Acyltransferase</keyword>
<dbReference type="SUPFAM" id="SSF55729">
    <property type="entry name" value="Acyl-CoA N-acyltransferases (Nat)"/>
    <property type="match status" value="1"/>
</dbReference>
<proteinExistence type="inferred from homology"/>
<dbReference type="PANTHER" id="PTHR34697:SF2">
    <property type="entry name" value="PHOSPHATIDYLGLYCEROL LYSYLTRANSFERASE"/>
    <property type="match status" value="1"/>
</dbReference>
<keyword evidence="10 15" id="KW-0472">Membrane</keyword>
<evidence type="ECO:0000256" key="1">
    <source>
        <dbReference type="ARBA" id="ARBA00004651"/>
    </source>
</evidence>
<evidence type="ECO:0000256" key="11">
    <source>
        <dbReference type="ARBA" id="ARBA00023251"/>
    </source>
</evidence>
<feature type="transmembrane region" description="Helical" evidence="15">
    <location>
        <begin position="32"/>
        <end position="51"/>
    </location>
</feature>
<evidence type="ECO:0000256" key="2">
    <source>
        <dbReference type="ARBA" id="ARBA00008627"/>
    </source>
</evidence>
<evidence type="ECO:0000256" key="9">
    <source>
        <dbReference type="ARBA" id="ARBA00023098"/>
    </source>
</evidence>
<evidence type="ECO:0000256" key="3">
    <source>
        <dbReference type="ARBA" id="ARBA00012014"/>
    </source>
</evidence>
<feature type="transmembrane region" description="Helical" evidence="15">
    <location>
        <begin position="432"/>
        <end position="448"/>
    </location>
</feature>
<protein>
    <recommendedName>
        <fullName evidence="4">Phosphatidylglycerol lysyltransferase</fullName>
        <ecNumber evidence="3">2.3.2.3</ecNumber>
    </recommendedName>
    <alternativeName>
        <fullName evidence="12">Lysylphosphatidylglycerol synthase</fullName>
    </alternativeName>
</protein>
<dbReference type="NCBIfam" id="NF033480">
    <property type="entry name" value="bifunc_MprF"/>
    <property type="match status" value="1"/>
</dbReference>
<feature type="transmembrane region" description="Helical" evidence="15">
    <location>
        <begin position="111"/>
        <end position="132"/>
    </location>
</feature>
<evidence type="ECO:0000256" key="10">
    <source>
        <dbReference type="ARBA" id="ARBA00023136"/>
    </source>
</evidence>
<evidence type="ECO:0000313" key="17">
    <source>
        <dbReference type="EMBL" id="SLN22745.1"/>
    </source>
</evidence>
<feature type="transmembrane region" description="Helical" evidence="15">
    <location>
        <begin position="398"/>
        <end position="420"/>
    </location>
</feature>
<evidence type="ECO:0000256" key="13">
    <source>
        <dbReference type="ARBA" id="ARBA00047540"/>
    </source>
</evidence>
<evidence type="ECO:0000256" key="5">
    <source>
        <dbReference type="ARBA" id="ARBA00022475"/>
    </source>
</evidence>
<dbReference type="Proteomes" id="UP000193862">
    <property type="component" value="Unassembled WGS sequence"/>
</dbReference>
<dbReference type="PANTHER" id="PTHR34697">
    <property type="entry name" value="PHOSPHATIDYLGLYCEROL LYSYLTRANSFERASE"/>
    <property type="match status" value="1"/>
</dbReference>
<feature type="transmembrane region" description="Helical" evidence="15">
    <location>
        <begin position="530"/>
        <end position="550"/>
    </location>
</feature>
<keyword evidence="11" id="KW-0046">Antibiotic resistance</keyword>
<keyword evidence="8 15" id="KW-1133">Transmembrane helix</keyword>
<dbReference type="OrthoDB" id="145485at2"/>
<dbReference type="GO" id="GO:0055091">
    <property type="term" value="P:phospholipid homeostasis"/>
    <property type="evidence" value="ECO:0007669"/>
    <property type="project" value="TreeGrafter"/>
</dbReference>
<dbReference type="EMBL" id="FWFS01000002">
    <property type="protein sequence ID" value="SLN22745.1"/>
    <property type="molecule type" value="Genomic_DNA"/>
</dbReference>
<keyword evidence="9" id="KW-0443">Lipid metabolism</keyword>
<dbReference type="GO" id="GO:0050071">
    <property type="term" value="F:phosphatidylglycerol lysyltransferase activity"/>
    <property type="evidence" value="ECO:0007669"/>
    <property type="project" value="UniProtKB-EC"/>
</dbReference>
<dbReference type="Pfam" id="PF03706">
    <property type="entry name" value="LPG_synthase_TM"/>
    <property type="match status" value="1"/>
</dbReference>
<dbReference type="GO" id="GO:0006629">
    <property type="term" value="P:lipid metabolic process"/>
    <property type="evidence" value="ECO:0007669"/>
    <property type="project" value="UniProtKB-KW"/>
</dbReference>
<evidence type="ECO:0000256" key="12">
    <source>
        <dbReference type="ARBA" id="ARBA00031899"/>
    </source>
</evidence>
<reference evidence="17 18" key="1">
    <citation type="submission" date="2017-03" db="EMBL/GenBank/DDBJ databases">
        <authorList>
            <person name="Afonso C.L."/>
            <person name="Miller P.J."/>
            <person name="Scott M.A."/>
            <person name="Spackman E."/>
            <person name="Goraichik I."/>
            <person name="Dimitrov K.M."/>
            <person name="Suarez D.L."/>
            <person name="Swayne D.E."/>
        </authorList>
    </citation>
    <scope>NUCLEOTIDE SEQUENCE [LARGE SCALE GENOMIC DNA]</scope>
    <source>
        <strain evidence="17 18">CECT 8620</strain>
    </source>
</reference>
<dbReference type="GO" id="GO:0005886">
    <property type="term" value="C:plasma membrane"/>
    <property type="evidence" value="ECO:0007669"/>
    <property type="project" value="UniProtKB-SubCell"/>
</dbReference>
<evidence type="ECO:0000256" key="14">
    <source>
        <dbReference type="SAM" id="MobiDB-lite"/>
    </source>
</evidence>
<feature type="transmembrane region" description="Helical" evidence="15">
    <location>
        <begin position="153"/>
        <end position="180"/>
    </location>
</feature>
<dbReference type="GO" id="GO:0046677">
    <property type="term" value="P:response to antibiotic"/>
    <property type="evidence" value="ECO:0007669"/>
    <property type="project" value="UniProtKB-KW"/>
</dbReference>
<accession>A0A1Y5RRI9</accession>
<feature type="compositionally biased region" description="Polar residues" evidence="14">
    <location>
        <begin position="1"/>
        <end position="13"/>
    </location>
</feature>
<dbReference type="AlphaFoldDB" id="A0A1Y5RRI9"/>
<evidence type="ECO:0000256" key="4">
    <source>
        <dbReference type="ARBA" id="ARBA00021546"/>
    </source>
</evidence>
<feature type="transmembrane region" description="Helical" evidence="15">
    <location>
        <begin position="72"/>
        <end position="91"/>
    </location>
</feature>
<evidence type="ECO:0000313" key="18">
    <source>
        <dbReference type="Proteomes" id="UP000193862"/>
    </source>
</evidence>
<evidence type="ECO:0000256" key="15">
    <source>
        <dbReference type="SAM" id="Phobius"/>
    </source>
</evidence>
<feature type="transmembrane region" description="Helical" evidence="15">
    <location>
        <begin position="454"/>
        <end position="471"/>
    </location>
</feature>
<organism evidence="17 18">
    <name type="scientific">Aquimixticola soesokkakensis</name>
    <dbReference type="NCBI Taxonomy" id="1519096"/>
    <lineage>
        <taxon>Bacteria</taxon>
        <taxon>Pseudomonadati</taxon>
        <taxon>Pseudomonadota</taxon>
        <taxon>Alphaproteobacteria</taxon>
        <taxon>Rhodobacterales</taxon>
        <taxon>Paracoccaceae</taxon>
        <taxon>Aquimixticola</taxon>
    </lineage>
</organism>
<evidence type="ECO:0000256" key="6">
    <source>
        <dbReference type="ARBA" id="ARBA00022679"/>
    </source>
</evidence>
<feature type="transmembrane region" description="Helical" evidence="15">
    <location>
        <begin position="353"/>
        <end position="378"/>
    </location>
</feature>
<sequence length="900" mass="95686">MTDQSEPTAQLATSPKRDGGAKALDAKGRLRTLMPIVIGLVLFCLGIWALAHELRSVHIGGVFAQVRAMDPQLLLAAVAATAAGYGAMAGYDRWALASVGKHLPARTVALGSFLGFGFGNTVGVSVLSGGAVRWRIYSAFGLNAFEMASVSSYIAISVGLGLSLVGVASVAIHPAALAALVPLSDLAVRIIAVALCLVSLAGLFALSASKSTLKIGRFEMAMPPPKVLAGQIVLSLFDTTMAALALWVLLPAGGPDFIDFLPIYAAATMIGIASHVPGGVGVFETVVIAAMPVSADGQFGVEHIAAALLLFRLIYFLLPFALAFVVVALNEARMAGGWIAKVFGGISEPMKPVVGALGGAAPGLAALWALGFGAFLIFVSLMPSALPHLYREPDEVDLVAAILFEGGTMASAVIGTILIILSQALRRRIEGAFWLTLLALGGGMVAALLNNFDYRTAIVLVLGALALLPFRREFHRHAKLTEGVFSPAWFAVVAAVVIAALSFLFFLREATPYSDAFWTEFRPGANTPRAFRAGLAGSAVLLAFSIYIALKPARKPAFAPDIDQVAKARAIVTRQDDPQACLALSGDKSYEFSAQGGACVMYARHRSNWVAFGDPIGDAEQSTQAAWSFREAAFAAGGRPIFYEVSAHRLPLWIEMGMVLHKVGEEAVIPLPEFSLSGSKFKTMRAAFNKAQREGYALEMLAPPHAPELIETLRGVSDAWLGGKTGREKGFSVGRFDAAYLDNFPIAVIRKNTAQTGDLPASQGPIVAFANVMAPGSGARVAIDLMRYLPDHASGMMEFLFLSLIEHYREAGAQEFSLGVAPLAGLNERRTAKLWDRFGHQMFRHGGAFYNFEGLRAFKQKFRPDWRPRYIALPPNVSPMVAMAEVALLISGGARGILGK</sequence>
<dbReference type="EC" id="2.3.2.3" evidence="3"/>
<dbReference type="InterPro" id="IPR016181">
    <property type="entry name" value="Acyl_CoA_acyltransferase"/>
</dbReference>
<feature type="transmembrane region" description="Helical" evidence="15">
    <location>
        <begin position="304"/>
        <end position="332"/>
    </location>
</feature>
<name>A0A1Y5RRI9_9RHOB</name>
<comment type="subcellular location">
    <subcellularLocation>
        <location evidence="1">Cell membrane</location>
        <topology evidence="1">Multi-pass membrane protein</topology>
    </subcellularLocation>
</comment>
<evidence type="ECO:0000256" key="8">
    <source>
        <dbReference type="ARBA" id="ARBA00022989"/>
    </source>
</evidence>
<dbReference type="InterPro" id="IPR024320">
    <property type="entry name" value="LPG_synthase_C"/>
</dbReference>
<dbReference type="RefSeq" id="WP_085835392.1">
    <property type="nucleotide sequence ID" value="NZ_FWFS01000002.1"/>
</dbReference>
<keyword evidence="5" id="KW-1003">Cell membrane</keyword>
<feature type="transmembrane region" description="Helical" evidence="15">
    <location>
        <begin position="227"/>
        <end position="250"/>
    </location>
</feature>
<evidence type="ECO:0000259" key="16">
    <source>
        <dbReference type="Pfam" id="PF09924"/>
    </source>
</evidence>
<feature type="transmembrane region" description="Helical" evidence="15">
    <location>
        <begin position="483"/>
        <end position="507"/>
    </location>
</feature>
<gene>
    <name evidence="17" type="primary">mprF_1</name>
    <name evidence="17" type="ORF">AQS8620_00626</name>
</gene>
<evidence type="ECO:0000256" key="7">
    <source>
        <dbReference type="ARBA" id="ARBA00022692"/>
    </source>
</evidence>
<feature type="region of interest" description="Disordered" evidence="14">
    <location>
        <begin position="1"/>
        <end position="21"/>
    </location>
</feature>
<feature type="transmembrane region" description="Helical" evidence="15">
    <location>
        <begin position="186"/>
        <end position="206"/>
    </location>
</feature>
<feature type="domain" description="Phosphatidylglycerol lysyltransferase C-terminal" evidence="16">
    <location>
        <begin position="572"/>
        <end position="872"/>
    </location>
</feature>
<keyword evidence="7 15" id="KW-0812">Transmembrane</keyword>
<dbReference type="Pfam" id="PF09924">
    <property type="entry name" value="LPG_synthase_C"/>
    <property type="match status" value="1"/>
</dbReference>
<dbReference type="InterPro" id="IPR051211">
    <property type="entry name" value="PG_lysyltransferase"/>
</dbReference>
<keyword evidence="18" id="KW-1185">Reference proteome</keyword>
<comment type="catalytic activity">
    <reaction evidence="13">
        <text>L-lysyl-tRNA(Lys) + a 1,2-diacyl-sn-glycero-3-phospho-(1'-sn-glycerol) = a 1,2-diacyl-sn-glycero-3-phospho-1'-(3'-O-L-lysyl)-sn-glycerol + tRNA(Lys)</text>
        <dbReference type="Rhea" id="RHEA:10668"/>
        <dbReference type="Rhea" id="RHEA-COMP:9696"/>
        <dbReference type="Rhea" id="RHEA-COMP:9697"/>
        <dbReference type="ChEBI" id="CHEBI:64716"/>
        <dbReference type="ChEBI" id="CHEBI:75792"/>
        <dbReference type="ChEBI" id="CHEBI:78442"/>
        <dbReference type="ChEBI" id="CHEBI:78529"/>
        <dbReference type="EC" id="2.3.2.3"/>
    </reaction>
</comment>